<keyword evidence="3" id="KW-1185">Reference proteome</keyword>
<dbReference type="EMBL" id="MU002400">
    <property type="protein sequence ID" value="KAF2786831.1"/>
    <property type="molecule type" value="Genomic_DNA"/>
</dbReference>
<accession>A0A6A6WSH5</accession>
<proteinExistence type="predicted"/>
<feature type="compositionally biased region" description="Polar residues" evidence="1">
    <location>
        <begin position="92"/>
        <end position="104"/>
    </location>
</feature>
<feature type="region of interest" description="Disordered" evidence="1">
    <location>
        <begin position="88"/>
        <end position="120"/>
    </location>
</feature>
<organism evidence="2 3">
    <name type="scientific">Melanomma pulvis-pyrius CBS 109.77</name>
    <dbReference type="NCBI Taxonomy" id="1314802"/>
    <lineage>
        <taxon>Eukaryota</taxon>
        <taxon>Fungi</taxon>
        <taxon>Dikarya</taxon>
        <taxon>Ascomycota</taxon>
        <taxon>Pezizomycotina</taxon>
        <taxon>Dothideomycetes</taxon>
        <taxon>Pleosporomycetidae</taxon>
        <taxon>Pleosporales</taxon>
        <taxon>Melanommataceae</taxon>
        <taxon>Melanomma</taxon>
    </lineage>
</organism>
<feature type="compositionally biased region" description="Basic and acidic residues" evidence="1">
    <location>
        <begin position="108"/>
        <end position="120"/>
    </location>
</feature>
<feature type="region of interest" description="Disordered" evidence="1">
    <location>
        <begin position="1"/>
        <end position="58"/>
    </location>
</feature>
<dbReference type="Proteomes" id="UP000799757">
    <property type="component" value="Unassembled WGS sequence"/>
</dbReference>
<feature type="compositionally biased region" description="Low complexity" evidence="1">
    <location>
        <begin position="11"/>
        <end position="22"/>
    </location>
</feature>
<evidence type="ECO:0000313" key="3">
    <source>
        <dbReference type="Proteomes" id="UP000799757"/>
    </source>
</evidence>
<sequence length="241" mass="25837">MTPKNLSHWNSTAAKSSSRSYSQPPLPMPPPTPRIGAPQPPLQEQAPRIAEPTASSTVPEAYARFDEAVRLLRFAERLPLAELRMLGASSPLGGNTESHDSTGSGYEMDTRHREEKKSEQIRRPLEELEIGLGAWKVEYGDAESGADGGRSESEFGAIPRLMSSTDTAIVDEDNKCCSSLGSEGARDCARRAVSTGSSLSDASFYALPQYSDVEDDSEYDGLCGGEGEGCGSEGRKTDGWG</sequence>
<evidence type="ECO:0000256" key="1">
    <source>
        <dbReference type="SAM" id="MobiDB-lite"/>
    </source>
</evidence>
<reference evidence="2" key="1">
    <citation type="journal article" date="2020" name="Stud. Mycol.">
        <title>101 Dothideomycetes genomes: a test case for predicting lifestyles and emergence of pathogens.</title>
        <authorList>
            <person name="Haridas S."/>
            <person name="Albert R."/>
            <person name="Binder M."/>
            <person name="Bloem J."/>
            <person name="Labutti K."/>
            <person name="Salamov A."/>
            <person name="Andreopoulos B."/>
            <person name="Baker S."/>
            <person name="Barry K."/>
            <person name="Bills G."/>
            <person name="Bluhm B."/>
            <person name="Cannon C."/>
            <person name="Castanera R."/>
            <person name="Culley D."/>
            <person name="Daum C."/>
            <person name="Ezra D."/>
            <person name="Gonzalez J."/>
            <person name="Henrissat B."/>
            <person name="Kuo A."/>
            <person name="Liang C."/>
            <person name="Lipzen A."/>
            <person name="Lutzoni F."/>
            <person name="Magnuson J."/>
            <person name="Mondo S."/>
            <person name="Nolan M."/>
            <person name="Ohm R."/>
            <person name="Pangilinan J."/>
            <person name="Park H.-J."/>
            <person name="Ramirez L."/>
            <person name="Alfaro M."/>
            <person name="Sun H."/>
            <person name="Tritt A."/>
            <person name="Yoshinaga Y."/>
            <person name="Zwiers L.-H."/>
            <person name="Turgeon B."/>
            <person name="Goodwin S."/>
            <person name="Spatafora J."/>
            <person name="Crous P."/>
            <person name="Grigoriev I."/>
        </authorList>
    </citation>
    <scope>NUCLEOTIDE SEQUENCE</scope>
    <source>
        <strain evidence="2">CBS 109.77</strain>
    </source>
</reference>
<feature type="region of interest" description="Disordered" evidence="1">
    <location>
        <begin position="216"/>
        <end position="241"/>
    </location>
</feature>
<name>A0A6A6WSH5_9PLEO</name>
<evidence type="ECO:0000313" key="2">
    <source>
        <dbReference type="EMBL" id="KAF2786831.1"/>
    </source>
</evidence>
<protein>
    <submittedName>
        <fullName evidence="2">Uncharacterized protein</fullName>
    </submittedName>
</protein>
<dbReference type="AlphaFoldDB" id="A0A6A6WSH5"/>
<feature type="compositionally biased region" description="Polar residues" evidence="1">
    <location>
        <begin position="1"/>
        <end position="10"/>
    </location>
</feature>
<feature type="compositionally biased region" description="Pro residues" evidence="1">
    <location>
        <begin position="24"/>
        <end position="41"/>
    </location>
</feature>
<feature type="compositionally biased region" description="Gly residues" evidence="1">
    <location>
        <begin position="222"/>
        <end position="232"/>
    </location>
</feature>
<gene>
    <name evidence="2" type="ORF">K505DRAFT_330083</name>
</gene>